<dbReference type="EMBL" id="JAJSOF020000040">
    <property type="protein sequence ID" value="KAJ4426307.1"/>
    <property type="molecule type" value="Genomic_DNA"/>
</dbReference>
<protein>
    <recommendedName>
        <fullName evidence="1">Endonuclease/exonuclease/phosphatase domain-containing protein</fullName>
    </recommendedName>
</protein>
<accession>A0ABQ8RXD7</accession>
<evidence type="ECO:0000313" key="2">
    <source>
        <dbReference type="EMBL" id="KAJ4426307.1"/>
    </source>
</evidence>
<keyword evidence="3" id="KW-1185">Reference proteome</keyword>
<dbReference type="SUPFAM" id="SSF56219">
    <property type="entry name" value="DNase I-like"/>
    <property type="match status" value="1"/>
</dbReference>
<reference evidence="2 3" key="1">
    <citation type="journal article" date="2022" name="Allergy">
        <title>Genome assembly and annotation of Periplaneta americana reveal a comprehensive cockroach allergen profile.</title>
        <authorList>
            <person name="Wang L."/>
            <person name="Xiong Q."/>
            <person name="Saelim N."/>
            <person name="Wang L."/>
            <person name="Nong W."/>
            <person name="Wan A.T."/>
            <person name="Shi M."/>
            <person name="Liu X."/>
            <person name="Cao Q."/>
            <person name="Hui J.H.L."/>
            <person name="Sookrung N."/>
            <person name="Leung T.F."/>
            <person name="Tungtrongchitr A."/>
            <person name="Tsui S.K.W."/>
        </authorList>
    </citation>
    <scope>NUCLEOTIDE SEQUENCE [LARGE SCALE GENOMIC DNA]</scope>
    <source>
        <strain evidence="2">PWHHKU_190912</strain>
    </source>
</reference>
<gene>
    <name evidence="2" type="ORF">ANN_27121</name>
</gene>
<dbReference type="InterPro" id="IPR005135">
    <property type="entry name" value="Endo/exonuclease/phosphatase"/>
</dbReference>
<dbReference type="Gene3D" id="3.60.10.10">
    <property type="entry name" value="Endonuclease/exonuclease/phosphatase"/>
    <property type="match status" value="1"/>
</dbReference>
<feature type="domain" description="Endonuclease/exonuclease/phosphatase" evidence="1">
    <location>
        <begin position="92"/>
        <end position="189"/>
    </location>
</feature>
<organism evidence="2 3">
    <name type="scientific">Periplaneta americana</name>
    <name type="common">American cockroach</name>
    <name type="synonym">Blatta americana</name>
    <dbReference type="NCBI Taxonomy" id="6978"/>
    <lineage>
        <taxon>Eukaryota</taxon>
        <taxon>Metazoa</taxon>
        <taxon>Ecdysozoa</taxon>
        <taxon>Arthropoda</taxon>
        <taxon>Hexapoda</taxon>
        <taxon>Insecta</taxon>
        <taxon>Pterygota</taxon>
        <taxon>Neoptera</taxon>
        <taxon>Polyneoptera</taxon>
        <taxon>Dictyoptera</taxon>
        <taxon>Blattodea</taxon>
        <taxon>Blattoidea</taxon>
        <taxon>Blattidae</taxon>
        <taxon>Blattinae</taxon>
        <taxon>Periplaneta</taxon>
    </lineage>
</organism>
<dbReference type="InterPro" id="IPR036691">
    <property type="entry name" value="Endo/exonu/phosph_ase_sf"/>
</dbReference>
<evidence type="ECO:0000313" key="3">
    <source>
        <dbReference type="Proteomes" id="UP001148838"/>
    </source>
</evidence>
<proteinExistence type="predicted"/>
<name>A0ABQ8RXD7_PERAM</name>
<evidence type="ECO:0000259" key="1">
    <source>
        <dbReference type="Pfam" id="PF14529"/>
    </source>
</evidence>
<dbReference type="Pfam" id="PF14529">
    <property type="entry name" value="Exo_endo_phos_2"/>
    <property type="match status" value="1"/>
</dbReference>
<comment type="caution">
    <text evidence="2">The sequence shown here is derived from an EMBL/GenBank/DDBJ whole genome shotgun (WGS) entry which is preliminary data.</text>
</comment>
<dbReference type="Proteomes" id="UP001148838">
    <property type="component" value="Unassembled WGS sequence"/>
</dbReference>
<sequence length="289" mass="32485">MILWNTEGLTNALSLTPLNFVLKYDLAIFTETFLTKEWGLEEFYSINNLATQSKLGRPKGGISCLITPSFSPFETQETSQHVLAIKTKICTIVGTYFQPEIGETDIIDEISTALSRIPKTEPVIIAGDLNCRMDVPSKKTEAVFAFLAEEGFTLINSKDQKTYISYNGTSTIDLIFINNGMQHISHKVLSNVTERKHLPVEAVIQFRASREEKTDKRVRISMVINLSKLQETNNQHIIQTIQSNSPNEALAAIENCIREATNQPLHTPEERNPGSTRHATGKGLFYLFY</sequence>